<proteinExistence type="predicted"/>
<evidence type="ECO:0000313" key="2">
    <source>
        <dbReference type="Proteomes" id="UP001057402"/>
    </source>
</evidence>
<organism evidence="1 2">
    <name type="scientific">Melastoma candidum</name>
    <dbReference type="NCBI Taxonomy" id="119954"/>
    <lineage>
        <taxon>Eukaryota</taxon>
        <taxon>Viridiplantae</taxon>
        <taxon>Streptophyta</taxon>
        <taxon>Embryophyta</taxon>
        <taxon>Tracheophyta</taxon>
        <taxon>Spermatophyta</taxon>
        <taxon>Magnoliopsida</taxon>
        <taxon>eudicotyledons</taxon>
        <taxon>Gunneridae</taxon>
        <taxon>Pentapetalae</taxon>
        <taxon>rosids</taxon>
        <taxon>malvids</taxon>
        <taxon>Myrtales</taxon>
        <taxon>Melastomataceae</taxon>
        <taxon>Melastomatoideae</taxon>
        <taxon>Melastomateae</taxon>
        <taxon>Melastoma</taxon>
    </lineage>
</organism>
<name>A0ACB9RQG2_9MYRT</name>
<comment type="caution">
    <text evidence="1">The sequence shown here is derived from an EMBL/GenBank/DDBJ whole genome shotgun (WGS) entry which is preliminary data.</text>
</comment>
<reference evidence="2" key="1">
    <citation type="journal article" date="2023" name="Front. Plant Sci.">
        <title>Chromosomal-level genome assembly of Melastoma candidum provides insights into trichome evolution.</title>
        <authorList>
            <person name="Zhong Y."/>
            <person name="Wu W."/>
            <person name="Sun C."/>
            <person name="Zou P."/>
            <person name="Liu Y."/>
            <person name="Dai S."/>
            <person name="Zhou R."/>
        </authorList>
    </citation>
    <scope>NUCLEOTIDE SEQUENCE [LARGE SCALE GENOMIC DNA]</scope>
</reference>
<dbReference type="Proteomes" id="UP001057402">
    <property type="component" value="Chromosome 3"/>
</dbReference>
<evidence type="ECO:0000313" key="1">
    <source>
        <dbReference type="EMBL" id="KAI4380663.1"/>
    </source>
</evidence>
<sequence length="111" mass="11767">MIPFKLTEFYDTAFPDDFGRTEHTVSVPEWLSGMTRNHVGSARAGSNPAAHVFEFSLILSVPPPSVFSPSSSSPLPSSSSSTAPASSIPSCRFCLGDVIPAFHRVLPVGMG</sequence>
<keyword evidence="2" id="KW-1185">Reference proteome</keyword>
<protein>
    <submittedName>
        <fullName evidence="1">Uncharacterized protein</fullName>
    </submittedName>
</protein>
<dbReference type="EMBL" id="CM042882">
    <property type="protein sequence ID" value="KAI4380663.1"/>
    <property type="molecule type" value="Genomic_DNA"/>
</dbReference>
<gene>
    <name evidence="1" type="ORF">MLD38_006830</name>
</gene>
<accession>A0ACB9RQG2</accession>